<sequence>MRKCPTKQSQGKWTKFIVKFCMVWKDNLPTRGESGDLLKANLVYLRSESISFVLPNVLSVFLSHKYQLNEKKFLKYHALSARKETYLFIESLHWPRILVLRPKRNICHSVSISVLADPILSF</sequence>
<organism evidence="1 2">
    <name type="scientific">Elysia crispata</name>
    <name type="common">lettuce slug</name>
    <dbReference type="NCBI Taxonomy" id="231223"/>
    <lineage>
        <taxon>Eukaryota</taxon>
        <taxon>Metazoa</taxon>
        <taxon>Spiralia</taxon>
        <taxon>Lophotrochozoa</taxon>
        <taxon>Mollusca</taxon>
        <taxon>Gastropoda</taxon>
        <taxon>Heterobranchia</taxon>
        <taxon>Euthyneura</taxon>
        <taxon>Panpulmonata</taxon>
        <taxon>Sacoglossa</taxon>
        <taxon>Placobranchoidea</taxon>
        <taxon>Plakobranchidae</taxon>
        <taxon>Elysia</taxon>
    </lineage>
</organism>
<accession>A0AAE1APL9</accession>
<reference evidence="1" key="1">
    <citation type="journal article" date="2023" name="G3 (Bethesda)">
        <title>A reference genome for the long-term kleptoplast-retaining sea slug Elysia crispata morphotype clarki.</title>
        <authorList>
            <person name="Eastman K.E."/>
            <person name="Pendleton A.L."/>
            <person name="Shaikh M.A."/>
            <person name="Suttiyut T."/>
            <person name="Ogas R."/>
            <person name="Tomko P."/>
            <person name="Gavelis G."/>
            <person name="Widhalm J.R."/>
            <person name="Wisecaver J.H."/>
        </authorList>
    </citation>
    <scope>NUCLEOTIDE SEQUENCE</scope>
    <source>
        <strain evidence="1">ECLA1</strain>
    </source>
</reference>
<keyword evidence="2" id="KW-1185">Reference proteome</keyword>
<dbReference type="Proteomes" id="UP001283361">
    <property type="component" value="Unassembled WGS sequence"/>
</dbReference>
<name>A0AAE1APL9_9GAST</name>
<evidence type="ECO:0000313" key="1">
    <source>
        <dbReference type="EMBL" id="KAK3790482.1"/>
    </source>
</evidence>
<dbReference type="AlphaFoldDB" id="A0AAE1APL9"/>
<gene>
    <name evidence="1" type="ORF">RRG08_015951</name>
</gene>
<comment type="caution">
    <text evidence="1">The sequence shown here is derived from an EMBL/GenBank/DDBJ whole genome shotgun (WGS) entry which is preliminary data.</text>
</comment>
<proteinExistence type="predicted"/>
<protein>
    <submittedName>
        <fullName evidence="1">Uncharacterized protein</fullName>
    </submittedName>
</protein>
<dbReference type="EMBL" id="JAWDGP010001540">
    <property type="protein sequence ID" value="KAK3790482.1"/>
    <property type="molecule type" value="Genomic_DNA"/>
</dbReference>
<evidence type="ECO:0000313" key="2">
    <source>
        <dbReference type="Proteomes" id="UP001283361"/>
    </source>
</evidence>